<keyword evidence="8" id="KW-1185">Reference proteome</keyword>
<reference evidence="7" key="1">
    <citation type="submission" date="2023-03" db="EMBL/GenBank/DDBJ databases">
        <title>Complete genome of Cladonia borealis.</title>
        <authorList>
            <person name="Park H."/>
        </authorList>
    </citation>
    <scope>NUCLEOTIDE SEQUENCE</scope>
    <source>
        <strain evidence="7">ANT050790</strain>
    </source>
</reference>
<dbReference type="InterPro" id="IPR001128">
    <property type="entry name" value="Cyt_P450"/>
</dbReference>
<dbReference type="CDD" id="cd11065">
    <property type="entry name" value="CYP64-like"/>
    <property type="match status" value="1"/>
</dbReference>
<name>A0AA39R2K6_9LECA</name>
<sequence>MQLLVTIVGAASLFLLLLRWAFTYGHRSRRMPSGPPTLPFIGNLHQIPKAYTHIKFTEWANRYGGLYTLKIGSGTMAVITDRRIVKETVDKKSQLYNHRPPSFVSHDLITKGDHLLVMHYGNQWRQFRKLIHQHLMEAMVESQHLQIVDAEAVQLVRDYLVHPEAHMLHPKRFSNSISNSIIFGIRTRNNQGEYMRRLYHLMEQWSAIMETGATPPVDVFPWLKLLPERFFGNYITRARNIGDQMETLYDDILAKVIARRDTEHQQLGSFMDKVLDQQEKNALPPNQLRFIGGVLMEGGSDTSSSLILAIVQALIQYPQVQRKAQEEIDSVVGWERSPQWSDLASLPYINMIVKEGHRWRPILPLGFPHALGEDDWVDGKFLPKGTIIILNAWGMHMEENTFKNPADFIPERFAQHEKLAPEYAGGDWTKRDHFGYGAGRRICPGMHLAERNMFLSVAKLLWAFRFENEVGADGKPMKNDPDPVTGYHQGFLYCAKPYGCKPVVRSEQIKDTIMKEFANAEETVFSQFAEG</sequence>
<dbReference type="Pfam" id="PF00067">
    <property type="entry name" value="p450"/>
    <property type="match status" value="1"/>
</dbReference>
<proteinExistence type="inferred from homology"/>
<evidence type="ECO:0000256" key="1">
    <source>
        <dbReference type="ARBA" id="ARBA00010617"/>
    </source>
</evidence>
<evidence type="ECO:0000256" key="2">
    <source>
        <dbReference type="ARBA" id="ARBA00022723"/>
    </source>
</evidence>
<evidence type="ECO:0000313" key="7">
    <source>
        <dbReference type="EMBL" id="KAK0513723.1"/>
    </source>
</evidence>
<comment type="caution">
    <text evidence="7">The sequence shown here is derived from an EMBL/GenBank/DDBJ whole genome shotgun (WGS) entry which is preliminary data.</text>
</comment>
<dbReference type="PANTHER" id="PTHR46300">
    <property type="entry name" value="P450, PUTATIVE (EUROFUNG)-RELATED-RELATED"/>
    <property type="match status" value="1"/>
</dbReference>
<dbReference type="GO" id="GO:0004497">
    <property type="term" value="F:monooxygenase activity"/>
    <property type="evidence" value="ECO:0007669"/>
    <property type="project" value="UniProtKB-KW"/>
</dbReference>
<dbReference type="InterPro" id="IPR002401">
    <property type="entry name" value="Cyt_P450_E_grp-I"/>
</dbReference>
<accession>A0AA39R2K6</accession>
<gene>
    <name evidence="7" type="ORF">JMJ35_003445</name>
</gene>
<keyword evidence="4 6" id="KW-0408">Iron</keyword>
<feature type="binding site" description="axial binding residue" evidence="6">
    <location>
        <position position="443"/>
    </location>
    <ligand>
        <name>heme</name>
        <dbReference type="ChEBI" id="CHEBI:30413"/>
    </ligand>
    <ligandPart>
        <name>Fe</name>
        <dbReference type="ChEBI" id="CHEBI:18248"/>
    </ligandPart>
</feature>
<dbReference type="SUPFAM" id="SSF48264">
    <property type="entry name" value="Cytochrome P450"/>
    <property type="match status" value="1"/>
</dbReference>
<evidence type="ECO:0000313" key="8">
    <source>
        <dbReference type="Proteomes" id="UP001166286"/>
    </source>
</evidence>
<keyword evidence="5" id="KW-0503">Monooxygenase</keyword>
<dbReference type="GO" id="GO:0016705">
    <property type="term" value="F:oxidoreductase activity, acting on paired donors, with incorporation or reduction of molecular oxygen"/>
    <property type="evidence" value="ECO:0007669"/>
    <property type="project" value="InterPro"/>
</dbReference>
<comment type="similarity">
    <text evidence="1">Belongs to the cytochrome P450 family.</text>
</comment>
<dbReference type="Gene3D" id="1.10.630.10">
    <property type="entry name" value="Cytochrome P450"/>
    <property type="match status" value="1"/>
</dbReference>
<keyword evidence="2 6" id="KW-0479">Metal-binding</keyword>
<dbReference type="Proteomes" id="UP001166286">
    <property type="component" value="Unassembled WGS sequence"/>
</dbReference>
<keyword evidence="6" id="KW-0349">Heme</keyword>
<dbReference type="EMBL" id="JAFEKC020000006">
    <property type="protein sequence ID" value="KAK0513723.1"/>
    <property type="molecule type" value="Genomic_DNA"/>
</dbReference>
<dbReference type="GO" id="GO:0005506">
    <property type="term" value="F:iron ion binding"/>
    <property type="evidence" value="ECO:0007669"/>
    <property type="project" value="InterPro"/>
</dbReference>
<dbReference type="PANTHER" id="PTHR46300:SF2">
    <property type="entry name" value="CYTOCHROME P450 MONOOXYGENASE ALNH-RELATED"/>
    <property type="match status" value="1"/>
</dbReference>
<comment type="cofactor">
    <cofactor evidence="6">
        <name>heme</name>
        <dbReference type="ChEBI" id="CHEBI:30413"/>
    </cofactor>
</comment>
<dbReference type="InterPro" id="IPR050364">
    <property type="entry name" value="Cytochrome_P450_fung"/>
</dbReference>
<dbReference type="PRINTS" id="PR00463">
    <property type="entry name" value="EP450I"/>
</dbReference>
<protein>
    <recommendedName>
        <fullName evidence="9">Cytochrome P450</fullName>
    </recommendedName>
</protein>
<keyword evidence="3" id="KW-0560">Oxidoreductase</keyword>
<evidence type="ECO:0000256" key="5">
    <source>
        <dbReference type="ARBA" id="ARBA00023033"/>
    </source>
</evidence>
<evidence type="ECO:0000256" key="4">
    <source>
        <dbReference type="ARBA" id="ARBA00023004"/>
    </source>
</evidence>
<evidence type="ECO:0000256" key="6">
    <source>
        <dbReference type="PIRSR" id="PIRSR602401-1"/>
    </source>
</evidence>
<organism evidence="7 8">
    <name type="scientific">Cladonia borealis</name>
    <dbReference type="NCBI Taxonomy" id="184061"/>
    <lineage>
        <taxon>Eukaryota</taxon>
        <taxon>Fungi</taxon>
        <taxon>Dikarya</taxon>
        <taxon>Ascomycota</taxon>
        <taxon>Pezizomycotina</taxon>
        <taxon>Lecanoromycetes</taxon>
        <taxon>OSLEUM clade</taxon>
        <taxon>Lecanoromycetidae</taxon>
        <taxon>Lecanorales</taxon>
        <taxon>Lecanorineae</taxon>
        <taxon>Cladoniaceae</taxon>
        <taxon>Cladonia</taxon>
    </lineage>
</organism>
<evidence type="ECO:0000256" key="3">
    <source>
        <dbReference type="ARBA" id="ARBA00023002"/>
    </source>
</evidence>
<dbReference type="InterPro" id="IPR036396">
    <property type="entry name" value="Cyt_P450_sf"/>
</dbReference>
<dbReference type="AlphaFoldDB" id="A0AA39R2K6"/>
<dbReference type="GO" id="GO:0020037">
    <property type="term" value="F:heme binding"/>
    <property type="evidence" value="ECO:0007669"/>
    <property type="project" value="InterPro"/>
</dbReference>
<evidence type="ECO:0008006" key="9">
    <source>
        <dbReference type="Google" id="ProtNLM"/>
    </source>
</evidence>